<name>A0A1L7X4S2_9HELO</name>
<reference evidence="1 2" key="1">
    <citation type="submission" date="2016-03" db="EMBL/GenBank/DDBJ databases">
        <authorList>
            <person name="Ploux O."/>
        </authorList>
    </citation>
    <scope>NUCLEOTIDE SEQUENCE [LARGE SCALE GENOMIC DNA]</scope>
    <source>
        <strain evidence="1 2">UAMH 11012</strain>
    </source>
</reference>
<proteinExistence type="predicted"/>
<keyword evidence="2" id="KW-1185">Reference proteome</keyword>
<evidence type="ECO:0000313" key="2">
    <source>
        <dbReference type="Proteomes" id="UP000184330"/>
    </source>
</evidence>
<dbReference type="EMBL" id="FJOG01000015">
    <property type="protein sequence ID" value="CZR60024.1"/>
    <property type="molecule type" value="Genomic_DNA"/>
</dbReference>
<dbReference type="Proteomes" id="UP000184330">
    <property type="component" value="Unassembled WGS sequence"/>
</dbReference>
<protein>
    <submittedName>
        <fullName evidence="1">Uncharacterized protein</fullName>
    </submittedName>
</protein>
<accession>A0A1L7X4S2</accession>
<dbReference type="AlphaFoldDB" id="A0A1L7X4S2"/>
<sequence length="253" mass="28110">MKRDRAGRADAVDGPWERMKQFGFAFDSQSSTLAAPFPPSEDQLDRTKHMNWILSGFKVLNKDSAAMFRQKPTSHKLIRGLRLEYDDSRTPFKTSPRRYSDADARHLNRLISRSILDQEQDRNAEARTPLCTDEEPVIPPPSTSLLMGLGLGKGGVIVSACTTCTIILYCALKTSLPPYFIIVITSYAEASSAPQYLFLKPQSPVPGKICSDPTFQGVENPKEVLGCTRQTLLKIPNSLLPHGPKKIPKHARS</sequence>
<organism evidence="1 2">
    <name type="scientific">Phialocephala subalpina</name>
    <dbReference type="NCBI Taxonomy" id="576137"/>
    <lineage>
        <taxon>Eukaryota</taxon>
        <taxon>Fungi</taxon>
        <taxon>Dikarya</taxon>
        <taxon>Ascomycota</taxon>
        <taxon>Pezizomycotina</taxon>
        <taxon>Leotiomycetes</taxon>
        <taxon>Helotiales</taxon>
        <taxon>Mollisiaceae</taxon>
        <taxon>Phialocephala</taxon>
        <taxon>Phialocephala fortinii species complex</taxon>
    </lineage>
</organism>
<gene>
    <name evidence="1" type="ORF">PAC_09919</name>
</gene>
<evidence type="ECO:0000313" key="1">
    <source>
        <dbReference type="EMBL" id="CZR60024.1"/>
    </source>
</evidence>